<evidence type="ECO:0000256" key="5">
    <source>
        <dbReference type="ARBA" id="ARBA00022792"/>
    </source>
</evidence>
<dbReference type="PANTHER" id="PTHR34372:SF3">
    <property type="entry name" value="CYTOCHROME C OXIDASE SUBUNIT 5C-4-RELATED"/>
    <property type="match status" value="1"/>
</dbReference>
<evidence type="ECO:0000256" key="3">
    <source>
        <dbReference type="ARBA" id="ARBA00009591"/>
    </source>
</evidence>
<keyword evidence="7" id="KW-0496">Mitochondrion</keyword>
<evidence type="ECO:0000313" key="11">
    <source>
        <dbReference type="Proteomes" id="UP001187471"/>
    </source>
</evidence>
<feature type="transmembrane region" description="Helical" evidence="9">
    <location>
        <begin position="20"/>
        <end position="36"/>
    </location>
</feature>
<accession>A0AA88S0U4</accession>
<evidence type="ECO:0000256" key="8">
    <source>
        <dbReference type="ARBA" id="ARBA00023136"/>
    </source>
</evidence>
<keyword evidence="5" id="KW-0999">Mitochondrion inner membrane</keyword>
<keyword evidence="4 9" id="KW-0812">Transmembrane</keyword>
<evidence type="ECO:0000256" key="1">
    <source>
        <dbReference type="ARBA" id="ARBA00002480"/>
    </source>
</evidence>
<keyword evidence="6 9" id="KW-1133">Transmembrane helix</keyword>
<comment type="function">
    <text evidence="1">This protein is one of the nuclear-coded polypeptide chains of cytochrome c oxidase, the terminal oxidase in mitochondrial electron transport.</text>
</comment>
<dbReference type="AlphaFoldDB" id="A0AA88S0U4"/>
<organism evidence="10 11">
    <name type="scientific">Escallonia rubra</name>
    <dbReference type="NCBI Taxonomy" id="112253"/>
    <lineage>
        <taxon>Eukaryota</taxon>
        <taxon>Viridiplantae</taxon>
        <taxon>Streptophyta</taxon>
        <taxon>Embryophyta</taxon>
        <taxon>Tracheophyta</taxon>
        <taxon>Spermatophyta</taxon>
        <taxon>Magnoliopsida</taxon>
        <taxon>eudicotyledons</taxon>
        <taxon>Gunneridae</taxon>
        <taxon>Pentapetalae</taxon>
        <taxon>asterids</taxon>
        <taxon>campanulids</taxon>
        <taxon>Escalloniales</taxon>
        <taxon>Escalloniaceae</taxon>
        <taxon>Escallonia</taxon>
    </lineage>
</organism>
<dbReference type="InterPro" id="IPR008432">
    <property type="entry name" value="COX5C"/>
</dbReference>
<keyword evidence="11" id="KW-1185">Reference proteome</keyword>
<evidence type="ECO:0000256" key="4">
    <source>
        <dbReference type="ARBA" id="ARBA00022692"/>
    </source>
</evidence>
<comment type="subcellular location">
    <subcellularLocation>
        <location evidence="2">Mitochondrion inner membrane</location>
    </subcellularLocation>
</comment>
<evidence type="ECO:0000256" key="9">
    <source>
        <dbReference type="SAM" id="Phobius"/>
    </source>
</evidence>
<comment type="caution">
    <text evidence="10">The sequence shown here is derived from an EMBL/GenBank/DDBJ whole genome shotgun (WGS) entry which is preliminary data.</text>
</comment>
<evidence type="ECO:0000256" key="2">
    <source>
        <dbReference type="ARBA" id="ARBA00004273"/>
    </source>
</evidence>
<keyword evidence="8 9" id="KW-0472">Membrane</keyword>
<evidence type="ECO:0000256" key="7">
    <source>
        <dbReference type="ARBA" id="ARBA00023128"/>
    </source>
</evidence>
<comment type="similarity">
    <text evidence="3">Belongs to the cytochrome c oxidase subunit 5C family.</text>
</comment>
<dbReference type="GO" id="GO:0005743">
    <property type="term" value="C:mitochondrial inner membrane"/>
    <property type="evidence" value="ECO:0007669"/>
    <property type="project" value="UniProtKB-SubCell"/>
</dbReference>
<protein>
    <submittedName>
        <fullName evidence="10">Uncharacterized protein</fullName>
    </submittedName>
</protein>
<dbReference type="EMBL" id="JAVXUO010001509">
    <property type="protein sequence ID" value="KAK2981550.1"/>
    <property type="molecule type" value="Genomic_DNA"/>
</dbReference>
<dbReference type="PANTHER" id="PTHR34372">
    <property type="entry name" value="CYTOCHROME C OXIDASE SUBUNIT 5C-2-RELATED"/>
    <property type="match status" value="1"/>
</dbReference>
<reference evidence="10" key="1">
    <citation type="submission" date="2022-12" db="EMBL/GenBank/DDBJ databases">
        <title>Draft genome assemblies for two species of Escallonia (Escalloniales).</title>
        <authorList>
            <person name="Chanderbali A."/>
            <person name="Dervinis C."/>
            <person name="Anghel I."/>
            <person name="Soltis D."/>
            <person name="Soltis P."/>
            <person name="Zapata F."/>
        </authorList>
    </citation>
    <scope>NUCLEOTIDE SEQUENCE</scope>
    <source>
        <strain evidence="10">UCBG92.1500</strain>
        <tissue evidence="10">Leaf</tissue>
    </source>
</reference>
<proteinExistence type="inferred from homology"/>
<gene>
    <name evidence="10" type="ORF">RJ640_027975</name>
</gene>
<name>A0AA88S0U4_9ASTE</name>
<evidence type="ECO:0000313" key="10">
    <source>
        <dbReference type="EMBL" id="KAK2981550.1"/>
    </source>
</evidence>
<sequence>MAAPKIGQAAYKGPSIIKEIFYGIALGLTAGGLWKMHHWNNQKRTREFYDLLNRGIVFPATYNLKNKHPKAINIGLLCKLSPDKCPCNSSTKMCLIVSKTPNKAKVRNLWSKLVVKKNIAALDVPVDYPGLRTSMKICKPLGCSYNNVKPLLPV</sequence>
<dbReference type="Proteomes" id="UP001187471">
    <property type="component" value="Unassembled WGS sequence"/>
</dbReference>
<evidence type="ECO:0000256" key="6">
    <source>
        <dbReference type="ARBA" id="ARBA00022989"/>
    </source>
</evidence>